<sequence>MSAQANTTEDHTTQSSTSQGDDRSDNASSYTSTLLCRCIKHDDDSVWLQKPHLVEREYASGHTNYTLKKSTLFHVNSQPNKELTNAHHTAVMDEGLTLVEEGSV</sequence>
<feature type="region of interest" description="Disordered" evidence="1">
    <location>
        <begin position="1"/>
        <end position="28"/>
    </location>
</feature>
<feature type="compositionally biased region" description="Polar residues" evidence="1">
    <location>
        <begin position="1"/>
        <end position="19"/>
    </location>
</feature>
<dbReference type="Proteomes" id="UP000279259">
    <property type="component" value="Unassembled WGS sequence"/>
</dbReference>
<gene>
    <name evidence="2" type="ORF">EHS25_002353</name>
</gene>
<reference evidence="2 3" key="1">
    <citation type="submission" date="2018-11" db="EMBL/GenBank/DDBJ databases">
        <title>Genome sequence of Saitozyma podzolica DSM 27192.</title>
        <authorList>
            <person name="Aliyu H."/>
            <person name="Gorte O."/>
            <person name="Ochsenreither K."/>
        </authorList>
    </citation>
    <scope>NUCLEOTIDE SEQUENCE [LARGE SCALE GENOMIC DNA]</scope>
    <source>
        <strain evidence="2 3">DSM 27192</strain>
    </source>
</reference>
<accession>A0A427YDK3</accession>
<organism evidence="2 3">
    <name type="scientific">Saitozyma podzolica</name>
    <dbReference type="NCBI Taxonomy" id="1890683"/>
    <lineage>
        <taxon>Eukaryota</taxon>
        <taxon>Fungi</taxon>
        <taxon>Dikarya</taxon>
        <taxon>Basidiomycota</taxon>
        <taxon>Agaricomycotina</taxon>
        <taxon>Tremellomycetes</taxon>
        <taxon>Tremellales</taxon>
        <taxon>Trimorphomycetaceae</taxon>
        <taxon>Saitozyma</taxon>
    </lineage>
</organism>
<name>A0A427YDK3_9TREE</name>
<evidence type="ECO:0000313" key="3">
    <source>
        <dbReference type="Proteomes" id="UP000279259"/>
    </source>
</evidence>
<comment type="caution">
    <text evidence="2">The sequence shown here is derived from an EMBL/GenBank/DDBJ whole genome shotgun (WGS) entry which is preliminary data.</text>
</comment>
<evidence type="ECO:0000313" key="2">
    <source>
        <dbReference type="EMBL" id="RSH89241.1"/>
    </source>
</evidence>
<keyword evidence="3" id="KW-1185">Reference proteome</keyword>
<proteinExistence type="predicted"/>
<dbReference type="AlphaFoldDB" id="A0A427YDK3"/>
<protein>
    <submittedName>
        <fullName evidence="2">Uncharacterized protein</fullName>
    </submittedName>
</protein>
<dbReference type="EMBL" id="RSCD01000014">
    <property type="protein sequence ID" value="RSH89241.1"/>
    <property type="molecule type" value="Genomic_DNA"/>
</dbReference>
<evidence type="ECO:0000256" key="1">
    <source>
        <dbReference type="SAM" id="MobiDB-lite"/>
    </source>
</evidence>